<evidence type="ECO:0000256" key="6">
    <source>
        <dbReference type="ARBA" id="ARBA00023136"/>
    </source>
</evidence>
<name>A0A6G4V8W0_9ACTN</name>
<comment type="subcellular location">
    <subcellularLocation>
        <location evidence="1 7">Cell membrane</location>
        <topology evidence="1 7">Multi-pass membrane protein</topology>
    </subcellularLocation>
</comment>
<feature type="transmembrane region" description="Helical" evidence="7">
    <location>
        <begin position="175"/>
        <end position="196"/>
    </location>
</feature>
<dbReference type="PROSITE" id="PS50928">
    <property type="entry name" value="ABC_TM1"/>
    <property type="match status" value="1"/>
</dbReference>
<reference evidence="10 11" key="1">
    <citation type="submission" date="2020-02" db="EMBL/GenBank/DDBJ databases">
        <title>Whole-genome analyses of novel actinobacteria.</title>
        <authorList>
            <person name="Sahin N."/>
            <person name="Gencbay T."/>
        </authorList>
    </citation>
    <scope>NUCLEOTIDE SEQUENCE [LARGE SCALE GENOMIC DNA]</scope>
    <source>
        <strain evidence="10 11">HC44</strain>
    </source>
</reference>
<evidence type="ECO:0000313" key="11">
    <source>
        <dbReference type="Proteomes" id="UP000472335"/>
    </source>
</evidence>
<keyword evidence="6 7" id="KW-0472">Membrane</keyword>
<feature type="domain" description="ABC transmembrane type-1" evidence="9">
    <location>
        <begin position="104"/>
        <end position="294"/>
    </location>
</feature>
<evidence type="ECO:0000256" key="8">
    <source>
        <dbReference type="SAM" id="MobiDB-lite"/>
    </source>
</evidence>
<keyword evidence="5 7" id="KW-1133">Transmembrane helix</keyword>
<evidence type="ECO:0000256" key="4">
    <source>
        <dbReference type="ARBA" id="ARBA00022692"/>
    </source>
</evidence>
<dbReference type="InterPro" id="IPR000515">
    <property type="entry name" value="MetI-like"/>
</dbReference>
<comment type="caution">
    <text evidence="10">The sequence shown here is derived from an EMBL/GenBank/DDBJ whole genome shotgun (WGS) entry which is preliminary data.</text>
</comment>
<dbReference type="GO" id="GO:0005886">
    <property type="term" value="C:plasma membrane"/>
    <property type="evidence" value="ECO:0007669"/>
    <property type="project" value="UniProtKB-SubCell"/>
</dbReference>
<dbReference type="CDD" id="cd06261">
    <property type="entry name" value="TM_PBP2"/>
    <property type="match status" value="1"/>
</dbReference>
<dbReference type="GO" id="GO:0055085">
    <property type="term" value="P:transmembrane transport"/>
    <property type="evidence" value="ECO:0007669"/>
    <property type="project" value="InterPro"/>
</dbReference>
<feature type="transmembrane region" description="Helical" evidence="7">
    <location>
        <begin position="108"/>
        <end position="129"/>
    </location>
</feature>
<dbReference type="InterPro" id="IPR035906">
    <property type="entry name" value="MetI-like_sf"/>
</dbReference>
<dbReference type="EMBL" id="JAAKZY010000071">
    <property type="protein sequence ID" value="NGO10335.1"/>
    <property type="molecule type" value="Genomic_DNA"/>
</dbReference>
<evidence type="ECO:0000256" key="2">
    <source>
        <dbReference type="ARBA" id="ARBA00022448"/>
    </source>
</evidence>
<evidence type="ECO:0000256" key="1">
    <source>
        <dbReference type="ARBA" id="ARBA00004651"/>
    </source>
</evidence>
<feature type="compositionally biased region" description="Basic residues" evidence="8">
    <location>
        <begin position="19"/>
        <end position="29"/>
    </location>
</feature>
<evidence type="ECO:0000313" key="10">
    <source>
        <dbReference type="EMBL" id="NGO10335.1"/>
    </source>
</evidence>
<dbReference type="Proteomes" id="UP000472335">
    <property type="component" value="Unassembled WGS sequence"/>
</dbReference>
<dbReference type="AlphaFoldDB" id="A0A6G4V8W0"/>
<feature type="transmembrane region" description="Helical" evidence="7">
    <location>
        <begin position="276"/>
        <end position="299"/>
    </location>
</feature>
<proteinExistence type="inferred from homology"/>
<organism evidence="10 11">
    <name type="scientific">Streptomyces scabichelini</name>
    <dbReference type="NCBI Taxonomy" id="2711217"/>
    <lineage>
        <taxon>Bacteria</taxon>
        <taxon>Bacillati</taxon>
        <taxon>Actinomycetota</taxon>
        <taxon>Actinomycetes</taxon>
        <taxon>Kitasatosporales</taxon>
        <taxon>Streptomycetaceae</taxon>
        <taxon>Streptomyces</taxon>
    </lineage>
</organism>
<dbReference type="Gene3D" id="1.10.3720.10">
    <property type="entry name" value="MetI-like"/>
    <property type="match status" value="1"/>
</dbReference>
<feature type="transmembrane region" description="Helical" evidence="7">
    <location>
        <begin position="141"/>
        <end position="163"/>
    </location>
</feature>
<evidence type="ECO:0000256" key="5">
    <source>
        <dbReference type="ARBA" id="ARBA00022989"/>
    </source>
</evidence>
<accession>A0A6G4V8W0</accession>
<keyword evidence="3" id="KW-1003">Cell membrane</keyword>
<gene>
    <name evidence="10" type="ORF">G5C60_22790</name>
</gene>
<dbReference type="RefSeq" id="WP_165262192.1">
    <property type="nucleotide sequence ID" value="NZ_JAAKZY010000071.1"/>
</dbReference>
<dbReference type="PANTHER" id="PTHR43744:SF3">
    <property type="entry name" value="LACTOSE TRANSPORT SYSTEM PERMEASE PROTEIN LACG"/>
    <property type="match status" value="1"/>
</dbReference>
<comment type="similarity">
    <text evidence="7">Belongs to the binding-protein-dependent transport system permease family.</text>
</comment>
<feature type="transmembrane region" description="Helical" evidence="7">
    <location>
        <begin position="217"/>
        <end position="236"/>
    </location>
</feature>
<sequence>MTSLTTAEAPRTPQTPGTRRPRRPRLPRLPRWRDYGRPRELIVRYLLLLFVLAITVGPLIWQLLASLKSTGEDVFGANATLLPHDPTLRAYRQVFEQVPVATYIRNSMIVVVLSVGSQLLFSTTAGYMLSKPGWKGRKTVWVLLAASMMFPFESIMVSLFLSIRDLGLVDSLVGVWLPGFVGAINVLLMRAAFMAVPREIEDAAMIDGAGEWQRFRHLYLPSAWGAILVVVINTFIAAWDDFLWPLIVLRSESSMTLTLGLSRLQSSSFGYDQRVVMAGAVISVIPVLVLFVITQRWFYKGVSSGAVKL</sequence>
<keyword evidence="4 7" id="KW-0812">Transmembrane</keyword>
<keyword evidence="11" id="KW-1185">Reference proteome</keyword>
<evidence type="ECO:0000256" key="3">
    <source>
        <dbReference type="ARBA" id="ARBA00022475"/>
    </source>
</evidence>
<evidence type="ECO:0000259" key="9">
    <source>
        <dbReference type="PROSITE" id="PS50928"/>
    </source>
</evidence>
<feature type="region of interest" description="Disordered" evidence="8">
    <location>
        <begin position="1"/>
        <end position="29"/>
    </location>
</feature>
<dbReference type="PANTHER" id="PTHR43744">
    <property type="entry name" value="ABC TRANSPORTER PERMEASE PROTEIN MG189-RELATED-RELATED"/>
    <property type="match status" value="1"/>
</dbReference>
<protein>
    <submittedName>
        <fullName evidence="10">Carbohydrate ABC transporter permease</fullName>
    </submittedName>
</protein>
<dbReference type="SUPFAM" id="SSF161098">
    <property type="entry name" value="MetI-like"/>
    <property type="match status" value="1"/>
</dbReference>
<dbReference type="Pfam" id="PF00528">
    <property type="entry name" value="BPD_transp_1"/>
    <property type="match status" value="1"/>
</dbReference>
<feature type="transmembrane region" description="Helical" evidence="7">
    <location>
        <begin position="41"/>
        <end position="61"/>
    </location>
</feature>
<keyword evidence="2 7" id="KW-0813">Transport</keyword>
<evidence type="ECO:0000256" key="7">
    <source>
        <dbReference type="RuleBase" id="RU363032"/>
    </source>
</evidence>